<feature type="region of interest" description="Disordered" evidence="2">
    <location>
        <begin position="145"/>
        <end position="167"/>
    </location>
</feature>
<dbReference type="SUPFAM" id="SSF56219">
    <property type="entry name" value="DNase I-like"/>
    <property type="match status" value="1"/>
</dbReference>
<evidence type="ECO:0000313" key="3">
    <source>
        <dbReference type="EMBL" id="KYN29098.1"/>
    </source>
</evidence>
<keyword evidence="1" id="KW-0175">Coiled coil</keyword>
<reference evidence="3 4" key="1">
    <citation type="submission" date="2015-09" db="EMBL/GenBank/DDBJ databases">
        <title>Trachymyrmex cornetzi WGS genome.</title>
        <authorList>
            <person name="Nygaard S."/>
            <person name="Hu H."/>
            <person name="Boomsma J."/>
            <person name="Zhang G."/>
        </authorList>
    </citation>
    <scope>NUCLEOTIDE SEQUENCE [LARGE SCALE GENOMIC DNA]</scope>
    <source>
        <strain evidence="3">Tcor2-1</strain>
        <tissue evidence="3">Whole body</tissue>
    </source>
</reference>
<feature type="non-terminal residue" evidence="3">
    <location>
        <position position="1"/>
    </location>
</feature>
<dbReference type="STRING" id="471704.A0A151JQE7"/>
<protein>
    <recommendedName>
        <fullName evidence="5">Endonuclease/exonuclease/phosphatase domain-containing protein</fullName>
    </recommendedName>
</protein>
<evidence type="ECO:0008006" key="5">
    <source>
        <dbReference type="Google" id="ProtNLM"/>
    </source>
</evidence>
<organism evidence="3 4">
    <name type="scientific">Trachymyrmex cornetzi</name>
    <dbReference type="NCBI Taxonomy" id="471704"/>
    <lineage>
        <taxon>Eukaryota</taxon>
        <taxon>Metazoa</taxon>
        <taxon>Ecdysozoa</taxon>
        <taxon>Arthropoda</taxon>
        <taxon>Hexapoda</taxon>
        <taxon>Insecta</taxon>
        <taxon>Pterygota</taxon>
        <taxon>Neoptera</taxon>
        <taxon>Endopterygota</taxon>
        <taxon>Hymenoptera</taxon>
        <taxon>Apocrita</taxon>
        <taxon>Aculeata</taxon>
        <taxon>Formicoidea</taxon>
        <taxon>Formicidae</taxon>
        <taxon>Myrmicinae</taxon>
        <taxon>Trachymyrmex</taxon>
    </lineage>
</organism>
<name>A0A151JQE7_9HYME</name>
<evidence type="ECO:0000313" key="4">
    <source>
        <dbReference type="Proteomes" id="UP000078492"/>
    </source>
</evidence>
<evidence type="ECO:0000256" key="2">
    <source>
        <dbReference type="SAM" id="MobiDB-lite"/>
    </source>
</evidence>
<accession>A0A151JQE7</accession>
<sequence>HGLKKRKGLVECNLDDRLSSRQKDAIEEVTYLFPQMSPKSVVAETLRVLDIAGEAEMRTQTMKGDLRRQIKVGVNVAKIAMQRLVEDINKSMGPTDEIRENNLALEREVVKLRREMDALRRERTSLKDEVESLRRTVEDLRNVDGRRVRDKSRVPSSEEEGRIRGSPVSSLPVSEELRLGIVAIAEPNCIPDNGRWVASNDNPPSAAITWQWSRERVPCTPRWRGMRFAAVDWGDIIVVSCYFSPSLSEVEFSRDLYELENKLLGVRGYPVVIVGDFNARAPA</sequence>
<dbReference type="AlphaFoldDB" id="A0A151JQE7"/>
<evidence type="ECO:0000256" key="1">
    <source>
        <dbReference type="SAM" id="Coils"/>
    </source>
</evidence>
<dbReference type="EMBL" id="KQ978707">
    <property type="protein sequence ID" value="KYN29098.1"/>
    <property type="molecule type" value="Genomic_DNA"/>
</dbReference>
<proteinExistence type="predicted"/>
<dbReference type="Proteomes" id="UP000078492">
    <property type="component" value="Unassembled WGS sequence"/>
</dbReference>
<gene>
    <name evidence="3" type="ORF">ALC57_01461</name>
</gene>
<dbReference type="InterPro" id="IPR036691">
    <property type="entry name" value="Endo/exonu/phosph_ase_sf"/>
</dbReference>
<keyword evidence="4" id="KW-1185">Reference proteome</keyword>
<feature type="coiled-coil region" evidence="1">
    <location>
        <begin position="95"/>
        <end position="143"/>
    </location>
</feature>
<dbReference type="Gene3D" id="3.60.10.10">
    <property type="entry name" value="Endonuclease/exonuclease/phosphatase"/>
    <property type="match status" value="1"/>
</dbReference>